<dbReference type="AlphaFoldDB" id="A0A5C8NEN9"/>
<name>A0A5C8NEN9_9ACTN</name>
<dbReference type="InterPro" id="IPR036388">
    <property type="entry name" value="WH-like_DNA-bd_sf"/>
</dbReference>
<feature type="domain" description="HTH marR-type" evidence="1">
    <location>
        <begin position="23"/>
        <end position="159"/>
    </location>
</feature>
<reference evidence="2 3" key="1">
    <citation type="submission" date="2019-06" db="EMBL/GenBank/DDBJ databases">
        <title>Aeromicrobium sp. nov., isolated from a maize field.</title>
        <authorList>
            <person name="Lin S.-Y."/>
            <person name="Tsai C.-F."/>
            <person name="Young C.-C."/>
        </authorList>
    </citation>
    <scope>NUCLEOTIDE SEQUENCE [LARGE SCALE GENOMIC DNA]</scope>
    <source>
        <strain evidence="2 3">CC-CFT486</strain>
    </source>
</reference>
<protein>
    <submittedName>
        <fullName evidence="2">Winged helix-turn-helix transcriptional regulator</fullName>
    </submittedName>
</protein>
<dbReference type="PANTHER" id="PTHR33164:SF104">
    <property type="entry name" value="TRANSCRIPTIONAL REGULATORY PROTEIN"/>
    <property type="match status" value="1"/>
</dbReference>
<dbReference type="InterPro" id="IPR039422">
    <property type="entry name" value="MarR/SlyA-like"/>
</dbReference>
<dbReference type="PANTHER" id="PTHR33164">
    <property type="entry name" value="TRANSCRIPTIONAL REGULATOR, MARR FAMILY"/>
    <property type="match status" value="1"/>
</dbReference>
<dbReference type="GO" id="GO:0003700">
    <property type="term" value="F:DNA-binding transcription factor activity"/>
    <property type="evidence" value="ECO:0007669"/>
    <property type="project" value="InterPro"/>
</dbReference>
<dbReference type="InterPro" id="IPR000835">
    <property type="entry name" value="HTH_MarR-typ"/>
</dbReference>
<comment type="caution">
    <text evidence="2">The sequence shown here is derived from an EMBL/GenBank/DDBJ whole genome shotgun (WGS) entry which is preliminary data.</text>
</comment>
<proteinExistence type="predicted"/>
<dbReference type="RefSeq" id="WP_147687488.1">
    <property type="nucleotide sequence ID" value="NZ_VDUX01000008.1"/>
</dbReference>
<sequence>MSGDTVPRIVEQWSEVRPDLDASPLLVVGRIQVAAQLAESALRPTFAEAGLGRGDFNVLAALRRAGEPPSLTPSELRDALMVTQGAVTKQVDRLIDKGLVTREVSPEDARGRTVSLTPAGVALVDELMAVHLENQRRLLSVLTEDEVAQLGRLLAALTEGQDD</sequence>
<dbReference type="Pfam" id="PF12802">
    <property type="entry name" value="MarR_2"/>
    <property type="match status" value="1"/>
</dbReference>
<dbReference type="OrthoDB" id="3237509at2"/>
<dbReference type="SMART" id="SM00347">
    <property type="entry name" value="HTH_MARR"/>
    <property type="match status" value="1"/>
</dbReference>
<keyword evidence="3" id="KW-1185">Reference proteome</keyword>
<dbReference type="Gene3D" id="1.10.10.10">
    <property type="entry name" value="Winged helix-like DNA-binding domain superfamily/Winged helix DNA-binding domain"/>
    <property type="match status" value="1"/>
</dbReference>
<dbReference type="PROSITE" id="PS50995">
    <property type="entry name" value="HTH_MARR_2"/>
    <property type="match status" value="1"/>
</dbReference>
<evidence type="ECO:0000313" key="2">
    <source>
        <dbReference type="EMBL" id="TXL57219.1"/>
    </source>
</evidence>
<dbReference type="SUPFAM" id="SSF46785">
    <property type="entry name" value="Winged helix' DNA-binding domain"/>
    <property type="match status" value="1"/>
</dbReference>
<dbReference type="EMBL" id="VDUX01000008">
    <property type="protein sequence ID" value="TXL57219.1"/>
    <property type="molecule type" value="Genomic_DNA"/>
</dbReference>
<dbReference type="PRINTS" id="PR00598">
    <property type="entry name" value="HTHMARR"/>
</dbReference>
<evidence type="ECO:0000313" key="3">
    <source>
        <dbReference type="Proteomes" id="UP000321571"/>
    </source>
</evidence>
<accession>A0A5C8NEN9</accession>
<dbReference type="Proteomes" id="UP000321571">
    <property type="component" value="Unassembled WGS sequence"/>
</dbReference>
<dbReference type="GO" id="GO:0006950">
    <property type="term" value="P:response to stress"/>
    <property type="evidence" value="ECO:0007669"/>
    <property type="project" value="TreeGrafter"/>
</dbReference>
<gene>
    <name evidence="2" type="ORF">FHP06_14315</name>
</gene>
<dbReference type="InterPro" id="IPR036390">
    <property type="entry name" value="WH_DNA-bd_sf"/>
</dbReference>
<organism evidence="2 3">
    <name type="scientific">Aeromicrobium terrae</name>
    <dbReference type="NCBI Taxonomy" id="2498846"/>
    <lineage>
        <taxon>Bacteria</taxon>
        <taxon>Bacillati</taxon>
        <taxon>Actinomycetota</taxon>
        <taxon>Actinomycetes</taxon>
        <taxon>Propionibacteriales</taxon>
        <taxon>Nocardioidaceae</taxon>
        <taxon>Aeromicrobium</taxon>
    </lineage>
</organism>
<evidence type="ECO:0000259" key="1">
    <source>
        <dbReference type="PROSITE" id="PS50995"/>
    </source>
</evidence>